<sequence length="114" mass="12287">MDIQRLQNVYLVARKPGELNAFYESALGLKVKFRDGERWIQYAAGVALASLDEAKPAASGAVPVFEVDDFEGAQERIVAAGGQVLGTRDMGAHGAVLSLRDPEGNIVQLFRRAA</sequence>
<comment type="caution">
    <text evidence="2">The sequence shown here is derived from an EMBL/GenBank/DDBJ whole genome shotgun (WGS) entry which is preliminary data.</text>
</comment>
<dbReference type="Gene3D" id="3.10.180.10">
    <property type="entry name" value="2,3-Dihydroxybiphenyl 1,2-Dioxygenase, domain 1"/>
    <property type="match status" value="1"/>
</dbReference>
<dbReference type="RefSeq" id="WP_201166404.1">
    <property type="nucleotide sequence ID" value="NZ_JAEPWM010000001.1"/>
</dbReference>
<organism evidence="2 3">
    <name type="scientific">Ramlibacter ginsenosidimutans</name>
    <dbReference type="NCBI Taxonomy" id="502333"/>
    <lineage>
        <taxon>Bacteria</taxon>
        <taxon>Pseudomonadati</taxon>
        <taxon>Pseudomonadota</taxon>
        <taxon>Betaproteobacteria</taxon>
        <taxon>Burkholderiales</taxon>
        <taxon>Comamonadaceae</taxon>
        <taxon>Ramlibacter</taxon>
    </lineage>
</organism>
<dbReference type="Pfam" id="PF18029">
    <property type="entry name" value="Glyoxalase_6"/>
    <property type="match status" value="1"/>
</dbReference>
<dbReference type="AlphaFoldDB" id="A0A934TPS5"/>
<accession>A0A934TPS5</accession>
<dbReference type="PANTHER" id="PTHR33993">
    <property type="entry name" value="GLYOXALASE-RELATED"/>
    <property type="match status" value="1"/>
</dbReference>
<reference evidence="2" key="2">
    <citation type="submission" date="2021-01" db="EMBL/GenBank/DDBJ databases">
        <authorList>
            <person name="Kang M."/>
        </authorList>
    </citation>
    <scope>NUCLEOTIDE SEQUENCE</scope>
    <source>
        <strain evidence="2">KACC 17527</strain>
    </source>
</reference>
<evidence type="ECO:0000313" key="3">
    <source>
        <dbReference type="Proteomes" id="UP000630528"/>
    </source>
</evidence>
<dbReference type="Proteomes" id="UP000630528">
    <property type="component" value="Unassembled WGS sequence"/>
</dbReference>
<gene>
    <name evidence="2" type="ORF">JJB11_02950</name>
</gene>
<proteinExistence type="predicted"/>
<evidence type="ECO:0000259" key="1">
    <source>
        <dbReference type="PROSITE" id="PS51819"/>
    </source>
</evidence>
<evidence type="ECO:0000313" key="2">
    <source>
        <dbReference type="EMBL" id="MBK6005040.1"/>
    </source>
</evidence>
<dbReference type="InterPro" id="IPR037523">
    <property type="entry name" value="VOC_core"/>
</dbReference>
<feature type="domain" description="VOC" evidence="1">
    <location>
        <begin position="5"/>
        <end position="112"/>
    </location>
</feature>
<protein>
    <submittedName>
        <fullName evidence="2">VOC family protein</fullName>
    </submittedName>
</protein>
<keyword evidence="3" id="KW-1185">Reference proteome</keyword>
<reference evidence="2" key="1">
    <citation type="journal article" date="2012" name="J. Microbiol. Biotechnol.">
        <title>Ramlibacter ginsenosidimutans sp. nov., with ginsenoside-converting activity.</title>
        <authorList>
            <person name="Wang L."/>
            <person name="An D.S."/>
            <person name="Kim S.G."/>
            <person name="Jin F.X."/>
            <person name="Kim S.C."/>
            <person name="Lee S.T."/>
            <person name="Im W.T."/>
        </authorList>
    </citation>
    <scope>NUCLEOTIDE SEQUENCE</scope>
    <source>
        <strain evidence="2">KACC 17527</strain>
    </source>
</reference>
<dbReference type="SUPFAM" id="SSF54593">
    <property type="entry name" value="Glyoxalase/Bleomycin resistance protein/Dihydroxybiphenyl dioxygenase"/>
    <property type="match status" value="1"/>
</dbReference>
<dbReference type="InterPro" id="IPR029068">
    <property type="entry name" value="Glyas_Bleomycin-R_OHBP_Dase"/>
</dbReference>
<name>A0A934TPS5_9BURK</name>
<dbReference type="PROSITE" id="PS51819">
    <property type="entry name" value="VOC"/>
    <property type="match status" value="1"/>
</dbReference>
<dbReference type="InterPro" id="IPR041581">
    <property type="entry name" value="Glyoxalase_6"/>
</dbReference>
<dbReference type="InterPro" id="IPR052164">
    <property type="entry name" value="Anthracycline_SecMetBiosynth"/>
</dbReference>
<dbReference type="PANTHER" id="PTHR33993:SF14">
    <property type="entry name" value="GB|AAF24581.1"/>
    <property type="match status" value="1"/>
</dbReference>
<dbReference type="EMBL" id="JAEPWM010000001">
    <property type="protein sequence ID" value="MBK6005040.1"/>
    <property type="molecule type" value="Genomic_DNA"/>
</dbReference>